<dbReference type="InterPro" id="IPR001932">
    <property type="entry name" value="PPM-type_phosphatase-like_dom"/>
</dbReference>
<organism evidence="4 5">
    <name type="scientific">Allocatelliglobosispora scoriae</name>
    <dbReference type="NCBI Taxonomy" id="643052"/>
    <lineage>
        <taxon>Bacteria</taxon>
        <taxon>Bacillati</taxon>
        <taxon>Actinomycetota</taxon>
        <taxon>Actinomycetes</taxon>
        <taxon>Micromonosporales</taxon>
        <taxon>Micromonosporaceae</taxon>
        <taxon>Allocatelliglobosispora</taxon>
    </lineage>
</organism>
<comment type="caution">
    <text evidence="4">The sequence shown here is derived from an EMBL/GenBank/DDBJ whole genome shotgun (WGS) entry which is preliminary data.</text>
</comment>
<keyword evidence="2" id="KW-0472">Membrane</keyword>
<dbReference type="PANTHER" id="PTHR43156">
    <property type="entry name" value="STAGE II SPORULATION PROTEIN E-RELATED"/>
    <property type="match status" value="1"/>
</dbReference>
<dbReference type="Pfam" id="PF07228">
    <property type="entry name" value="SpoIIE"/>
    <property type="match status" value="1"/>
</dbReference>
<keyword evidence="2" id="KW-0812">Transmembrane</keyword>
<dbReference type="Proteomes" id="UP000587527">
    <property type="component" value="Unassembled WGS sequence"/>
</dbReference>
<name>A0A841BWE3_9ACTN</name>
<accession>A0A841BWE3</accession>
<evidence type="ECO:0000256" key="2">
    <source>
        <dbReference type="SAM" id="Phobius"/>
    </source>
</evidence>
<keyword evidence="2" id="KW-1133">Transmembrane helix</keyword>
<evidence type="ECO:0000259" key="3">
    <source>
        <dbReference type="SMART" id="SM00331"/>
    </source>
</evidence>
<dbReference type="InterPro" id="IPR052016">
    <property type="entry name" value="Bact_Sigma-Reg"/>
</dbReference>
<evidence type="ECO:0000313" key="4">
    <source>
        <dbReference type="EMBL" id="MBB5873427.1"/>
    </source>
</evidence>
<keyword evidence="1" id="KW-0378">Hydrolase</keyword>
<dbReference type="AlphaFoldDB" id="A0A841BWE3"/>
<reference evidence="4 5" key="1">
    <citation type="submission" date="2020-08" db="EMBL/GenBank/DDBJ databases">
        <title>Sequencing the genomes of 1000 actinobacteria strains.</title>
        <authorList>
            <person name="Klenk H.-P."/>
        </authorList>
    </citation>
    <scope>NUCLEOTIDE SEQUENCE [LARGE SCALE GENOMIC DNA]</scope>
    <source>
        <strain evidence="4 5">DSM 45362</strain>
    </source>
</reference>
<proteinExistence type="predicted"/>
<evidence type="ECO:0000313" key="5">
    <source>
        <dbReference type="Proteomes" id="UP000587527"/>
    </source>
</evidence>
<feature type="domain" description="PPM-type phosphatase" evidence="3">
    <location>
        <begin position="310"/>
        <end position="518"/>
    </location>
</feature>
<dbReference type="SUPFAM" id="SSF81606">
    <property type="entry name" value="PP2C-like"/>
    <property type="match status" value="1"/>
</dbReference>
<sequence length="520" mass="55964">MPRGRTRADQAAAEPVTDTGEAMLPIVRELLAAIPSSCTWLLPVRDGAGQIVDFRIGAAGAESRDVTGRSGTERVGALLGELYPSMIGGPLWQLYLQVSADRQPAQLSNFRYQEQRAGVVAVSVFDVSVHWACGGLLVWWQRLDEYQRRLDQTEFLGNLGWGEFDLATGRNEWSPGMYRLFERDPALGPLSRAEQTAAIVADDQPLRETAWQLLDGGIVSDLTLRVRVGDGIKALRLVADVARDAEGNPVKIYGVVQDVTAREESLSAVDRLREELRSRELSALAEHRLAGQLQQVIQPLPSDPIDLPGVQVLVRYVPAGSPVQVGGDWYHAIETADGRVVLAIGDVVGHGLASATAMAQLRYALTAWTSIGISDPGPLMSHLNGLCLRLGTTSTAVIALFDPADGSLRWARGGHLPPLHTRGGRVTALPHPQGLLLGASAAAVYPEAMVHLDSADLLLFYTDGLVERRGHDQEEILTRVVDTLSAADEGAAGAWSAVDGLLEYASPDDDTCLLAVRITP</sequence>
<dbReference type="Gene3D" id="3.30.450.20">
    <property type="entry name" value="PAS domain"/>
    <property type="match status" value="1"/>
</dbReference>
<dbReference type="RefSeq" id="WP_184844625.1">
    <property type="nucleotide sequence ID" value="NZ_JACHMN010000003.1"/>
</dbReference>
<gene>
    <name evidence="4" type="ORF">F4553_006861</name>
</gene>
<dbReference type="SUPFAM" id="SSF55785">
    <property type="entry name" value="PYP-like sensor domain (PAS domain)"/>
    <property type="match status" value="1"/>
</dbReference>
<dbReference type="InterPro" id="IPR036457">
    <property type="entry name" value="PPM-type-like_dom_sf"/>
</dbReference>
<dbReference type="SMART" id="SM00331">
    <property type="entry name" value="PP2C_SIG"/>
    <property type="match status" value="1"/>
</dbReference>
<keyword evidence="5" id="KW-1185">Reference proteome</keyword>
<evidence type="ECO:0000256" key="1">
    <source>
        <dbReference type="ARBA" id="ARBA00022801"/>
    </source>
</evidence>
<protein>
    <submittedName>
        <fullName evidence="4">Serine phosphatase RsbU (Regulator of sigma subunit)</fullName>
    </submittedName>
</protein>
<dbReference type="InterPro" id="IPR035965">
    <property type="entry name" value="PAS-like_dom_sf"/>
</dbReference>
<feature type="transmembrane region" description="Helical" evidence="2">
    <location>
        <begin position="117"/>
        <end position="140"/>
    </location>
</feature>
<dbReference type="Gene3D" id="3.60.40.10">
    <property type="entry name" value="PPM-type phosphatase domain"/>
    <property type="match status" value="1"/>
</dbReference>
<dbReference type="EMBL" id="JACHMN010000003">
    <property type="protein sequence ID" value="MBB5873427.1"/>
    <property type="molecule type" value="Genomic_DNA"/>
</dbReference>
<dbReference type="GO" id="GO:0016791">
    <property type="term" value="F:phosphatase activity"/>
    <property type="evidence" value="ECO:0007669"/>
    <property type="project" value="TreeGrafter"/>
</dbReference>
<dbReference type="PANTHER" id="PTHR43156:SF2">
    <property type="entry name" value="STAGE II SPORULATION PROTEIN E"/>
    <property type="match status" value="1"/>
</dbReference>